<dbReference type="GO" id="GO:0043021">
    <property type="term" value="F:ribonucleoprotein complex binding"/>
    <property type="evidence" value="ECO:0007669"/>
    <property type="project" value="UniProtKB-ARBA"/>
</dbReference>
<keyword evidence="4" id="KW-0690">Ribosome biogenesis</keyword>
<dbReference type="InterPro" id="IPR003604">
    <property type="entry name" value="Matrin/U1-like-C_Znf_C2H2"/>
</dbReference>
<dbReference type="InterPro" id="IPR051879">
    <property type="entry name" value="C2H2-ZF_Maturation_Protein"/>
</dbReference>
<proteinExistence type="inferred from homology"/>
<dbReference type="AlphaFoldDB" id="D3B6T9"/>
<dbReference type="InterPro" id="IPR022755">
    <property type="entry name" value="Znf_C2H2_jaz"/>
</dbReference>
<comment type="caution">
    <text evidence="13">The sequence shown here is derived from an EMBL/GenBank/DDBJ whole genome shotgun (WGS) entry which is preliminary data.</text>
</comment>
<comment type="similarity">
    <text evidence="9">Belongs to the ZNF593/BUD20 C2H2-type zinc-finger protein family.</text>
</comment>
<keyword evidence="3" id="KW-0963">Cytoplasm</keyword>
<evidence type="ECO:0000313" key="14">
    <source>
        <dbReference type="Proteomes" id="UP000001396"/>
    </source>
</evidence>
<protein>
    <recommendedName>
        <fullName evidence="12">C2H2-type domain-containing protein</fullName>
    </recommendedName>
</protein>
<name>D3B6T9_HETP5</name>
<keyword evidence="8" id="KW-0539">Nucleus</keyword>
<dbReference type="GeneID" id="31359334"/>
<dbReference type="GO" id="GO:0042254">
    <property type="term" value="P:ribosome biogenesis"/>
    <property type="evidence" value="ECO:0007669"/>
    <property type="project" value="UniProtKB-KW"/>
</dbReference>
<dbReference type="GO" id="GO:0005634">
    <property type="term" value="C:nucleus"/>
    <property type="evidence" value="ECO:0007669"/>
    <property type="project" value="UniProtKB-SubCell"/>
</dbReference>
<evidence type="ECO:0000256" key="5">
    <source>
        <dbReference type="ARBA" id="ARBA00022723"/>
    </source>
</evidence>
<dbReference type="GO" id="GO:0008270">
    <property type="term" value="F:zinc ion binding"/>
    <property type="evidence" value="ECO:0007669"/>
    <property type="project" value="UniProtKB-KW"/>
</dbReference>
<evidence type="ECO:0000313" key="13">
    <source>
        <dbReference type="EMBL" id="EFA83059.1"/>
    </source>
</evidence>
<dbReference type="InParanoid" id="D3B6T9"/>
<dbReference type="STRING" id="670386.D3B6T9"/>
<dbReference type="FunCoup" id="D3B6T9">
    <property type="interactions" value="327"/>
</dbReference>
<dbReference type="EMBL" id="ADBJ01000017">
    <property type="protein sequence ID" value="EFA83059.1"/>
    <property type="molecule type" value="Genomic_DNA"/>
</dbReference>
<dbReference type="SUPFAM" id="SSF57667">
    <property type="entry name" value="beta-beta-alpha zinc fingers"/>
    <property type="match status" value="1"/>
</dbReference>
<feature type="compositionally biased region" description="Low complexity" evidence="11">
    <location>
        <begin position="126"/>
        <end position="138"/>
    </location>
</feature>
<evidence type="ECO:0000259" key="12">
    <source>
        <dbReference type="PROSITE" id="PS50157"/>
    </source>
</evidence>
<sequence length="138" mass="15502">MGRYKGFGGTHTKNKQYKKARKTARRGKDIDQVWDDVQPDKIEKASKHDIDPELPGLGQFYCVHCAKYFVAQSDLDTHLTGKKHKRRVKDLKVKPYTVEDSQLPIDNGKKLRPTPTPMIEDNTDISTTSTAAAASTSV</sequence>
<dbReference type="SMART" id="SM00451">
    <property type="entry name" value="ZnF_U1"/>
    <property type="match status" value="1"/>
</dbReference>
<evidence type="ECO:0000256" key="3">
    <source>
        <dbReference type="ARBA" id="ARBA00022490"/>
    </source>
</evidence>
<feature type="domain" description="C2H2-type" evidence="12">
    <location>
        <begin position="60"/>
        <end position="89"/>
    </location>
</feature>
<keyword evidence="6 10" id="KW-0863">Zinc-finger</keyword>
<reference evidence="13 14" key="1">
    <citation type="journal article" date="2011" name="Genome Res.">
        <title>Phylogeny-wide analysis of social amoeba genomes highlights ancient origins for complex intercellular communication.</title>
        <authorList>
            <person name="Heidel A.J."/>
            <person name="Lawal H.M."/>
            <person name="Felder M."/>
            <person name="Schilde C."/>
            <person name="Helps N.R."/>
            <person name="Tunggal B."/>
            <person name="Rivero F."/>
            <person name="John U."/>
            <person name="Schleicher M."/>
            <person name="Eichinger L."/>
            <person name="Platzer M."/>
            <person name="Noegel A.A."/>
            <person name="Schaap P."/>
            <person name="Gloeckner G."/>
        </authorList>
    </citation>
    <scope>NUCLEOTIDE SEQUENCE [LARGE SCALE GENOMIC DNA]</scope>
    <source>
        <strain evidence="14">ATCC 26659 / Pp 5 / PN500</strain>
    </source>
</reference>
<comment type="subcellular location">
    <subcellularLocation>
        <location evidence="2">Cytoplasm</location>
    </subcellularLocation>
    <subcellularLocation>
        <location evidence="1">Nucleus</location>
    </subcellularLocation>
</comment>
<keyword evidence="14" id="KW-1185">Reference proteome</keyword>
<evidence type="ECO:0000256" key="7">
    <source>
        <dbReference type="ARBA" id="ARBA00022833"/>
    </source>
</evidence>
<organism evidence="13 14">
    <name type="scientific">Heterostelium pallidum (strain ATCC 26659 / Pp 5 / PN500)</name>
    <name type="common">Cellular slime mold</name>
    <name type="synonym">Polysphondylium pallidum</name>
    <dbReference type="NCBI Taxonomy" id="670386"/>
    <lineage>
        <taxon>Eukaryota</taxon>
        <taxon>Amoebozoa</taxon>
        <taxon>Evosea</taxon>
        <taxon>Eumycetozoa</taxon>
        <taxon>Dictyostelia</taxon>
        <taxon>Acytosteliales</taxon>
        <taxon>Acytosteliaceae</taxon>
        <taxon>Heterostelium</taxon>
    </lineage>
</organism>
<evidence type="ECO:0000256" key="8">
    <source>
        <dbReference type="ARBA" id="ARBA00023242"/>
    </source>
</evidence>
<feature type="region of interest" description="Disordered" evidence="11">
    <location>
        <begin position="103"/>
        <end position="138"/>
    </location>
</feature>
<keyword evidence="5" id="KW-0479">Metal-binding</keyword>
<dbReference type="PANTHER" id="PTHR46095">
    <property type="entry name" value="ZINC FINGER PROTEIN 593"/>
    <property type="match status" value="1"/>
</dbReference>
<accession>D3B6T9</accession>
<dbReference type="InterPro" id="IPR036236">
    <property type="entry name" value="Znf_C2H2_sf"/>
</dbReference>
<dbReference type="PROSITE" id="PS50157">
    <property type="entry name" value="ZINC_FINGER_C2H2_2"/>
    <property type="match status" value="1"/>
</dbReference>
<evidence type="ECO:0000256" key="10">
    <source>
        <dbReference type="PROSITE-ProRule" id="PRU00042"/>
    </source>
</evidence>
<dbReference type="PANTHER" id="PTHR46095:SF1">
    <property type="entry name" value="ZINC FINGER PROTEIN 593"/>
    <property type="match status" value="1"/>
</dbReference>
<dbReference type="PROSITE" id="PS00028">
    <property type="entry name" value="ZINC_FINGER_C2H2_1"/>
    <property type="match status" value="1"/>
</dbReference>
<dbReference type="OMA" id="RKMETQP"/>
<feature type="region of interest" description="Disordered" evidence="11">
    <location>
        <begin position="1"/>
        <end position="35"/>
    </location>
</feature>
<dbReference type="GO" id="GO:0005737">
    <property type="term" value="C:cytoplasm"/>
    <property type="evidence" value="ECO:0007669"/>
    <property type="project" value="UniProtKB-SubCell"/>
</dbReference>
<dbReference type="InterPro" id="IPR013087">
    <property type="entry name" value="Znf_C2H2_type"/>
</dbReference>
<feature type="compositionally biased region" description="Basic residues" evidence="11">
    <location>
        <begin position="12"/>
        <end position="25"/>
    </location>
</feature>
<dbReference type="Pfam" id="PF12171">
    <property type="entry name" value="zf-C2H2_jaz"/>
    <property type="match status" value="1"/>
</dbReference>
<dbReference type="Proteomes" id="UP000001396">
    <property type="component" value="Unassembled WGS sequence"/>
</dbReference>
<evidence type="ECO:0000256" key="9">
    <source>
        <dbReference type="ARBA" id="ARBA00038064"/>
    </source>
</evidence>
<evidence type="ECO:0000256" key="2">
    <source>
        <dbReference type="ARBA" id="ARBA00004496"/>
    </source>
</evidence>
<keyword evidence="7" id="KW-0862">Zinc</keyword>
<dbReference type="FunFam" id="3.30.160.60:FF:000299">
    <property type="entry name" value="Zinc finger protein 593"/>
    <property type="match status" value="1"/>
</dbReference>
<dbReference type="GO" id="GO:0003676">
    <property type="term" value="F:nucleic acid binding"/>
    <property type="evidence" value="ECO:0007669"/>
    <property type="project" value="InterPro"/>
</dbReference>
<gene>
    <name evidence="13" type="ORF">PPL_03847</name>
</gene>
<evidence type="ECO:0000256" key="4">
    <source>
        <dbReference type="ARBA" id="ARBA00022517"/>
    </source>
</evidence>
<evidence type="ECO:0000256" key="6">
    <source>
        <dbReference type="ARBA" id="ARBA00022771"/>
    </source>
</evidence>
<evidence type="ECO:0000256" key="11">
    <source>
        <dbReference type="SAM" id="MobiDB-lite"/>
    </source>
</evidence>
<dbReference type="Gene3D" id="3.30.160.60">
    <property type="entry name" value="Classic Zinc Finger"/>
    <property type="match status" value="1"/>
</dbReference>
<evidence type="ECO:0000256" key="1">
    <source>
        <dbReference type="ARBA" id="ARBA00004123"/>
    </source>
</evidence>
<dbReference type="RefSeq" id="XP_020435176.1">
    <property type="nucleotide sequence ID" value="XM_020574762.1"/>
</dbReference>